<dbReference type="AlphaFoldDB" id="A0A7L5HKF2"/>
<name>A0A7L5HKF2_9BACT</name>
<dbReference type="Proteomes" id="UP000509246">
    <property type="component" value="Chromosome"/>
</dbReference>
<evidence type="ECO:0000259" key="1">
    <source>
        <dbReference type="Pfam" id="PF08545"/>
    </source>
</evidence>
<organism evidence="2 3">
    <name type="scientific">Campylobacter armoricus</name>
    <dbReference type="NCBI Taxonomy" id="2505970"/>
    <lineage>
        <taxon>Bacteria</taxon>
        <taxon>Pseudomonadati</taxon>
        <taxon>Campylobacterota</taxon>
        <taxon>Epsilonproteobacteria</taxon>
        <taxon>Campylobacterales</taxon>
        <taxon>Campylobacteraceae</taxon>
        <taxon>Campylobacter</taxon>
    </lineage>
</organism>
<dbReference type="RefSeq" id="WP_139493266.1">
    <property type="nucleotide sequence ID" value="NZ_CP053825.1"/>
</dbReference>
<accession>A0A7L5HKF2</accession>
<dbReference type="PANTHER" id="PTHR34069">
    <property type="entry name" value="3-OXOACYL-[ACYL-CARRIER-PROTEIN] SYNTHASE 3"/>
    <property type="match status" value="1"/>
</dbReference>
<dbReference type="Pfam" id="PF08545">
    <property type="entry name" value="ACP_syn_III"/>
    <property type="match status" value="1"/>
</dbReference>
<sequence>MNIKLYNHSIKAVSIVLPKNPLHKEDELKLCNINERKYQLLQENSGIYNHFISDKQTYASDLATQALEILFEKNIICKNELDLLVFTSFTPDYLAPACTSLIHKNLNLSEHTLCFDMLGFCPGFLQSLFQVFLALNHTHIQKVVLICASVKSKAIDTQKDKITFLNNSDSASAILIEKNTNTKEEAFFSQKVYSAQCLEETLPFNGFNHNSNETIQVNNNLAFSFIMQNYPVFFQDFFDYFKLEKNNFDEFFIHSSSNFSKQKLLEELKLATKEDAILKNYGNTTINKLPLELASYMGGGINKFSLEALEQVSPLMHVA</sequence>
<dbReference type="EMBL" id="CP053825">
    <property type="protein sequence ID" value="QKF79788.1"/>
    <property type="molecule type" value="Genomic_DNA"/>
</dbReference>
<reference evidence="2 3" key="1">
    <citation type="submission" date="2020-05" db="EMBL/GenBank/DDBJ databases">
        <title>Complete genome sequencing of Campylobacter and Arcobacter type strains.</title>
        <authorList>
            <person name="Miller W.G."/>
            <person name="Yee E."/>
        </authorList>
    </citation>
    <scope>NUCLEOTIDE SEQUENCE [LARGE SCALE GENOMIC DNA]</scope>
    <source>
        <strain evidence="2 3">CCUG 73571</strain>
    </source>
</reference>
<dbReference type="InterPro" id="IPR016039">
    <property type="entry name" value="Thiolase-like"/>
</dbReference>
<feature type="domain" description="Beta-ketoacyl-[acyl-carrier-protein] synthase III N-terminal" evidence="1">
    <location>
        <begin position="115"/>
        <end position="189"/>
    </location>
</feature>
<dbReference type="PANTHER" id="PTHR34069:SF2">
    <property type="entry name" value="BETA-KETOACYL-[ACYL-CARRIER-PROTEIN] SYNTHASE III"/>
    <property type="match status" value="1"/>
</dbReference>
<evidence type="ECO:0000313" key="2">
    <source>
        <dbReference type="EMBL" id="QKF79788.1"/>
    </source>
</evidence>
<dbReference type="InterPro" id="IPR013751">
    <property type="entry name" value="ACP_syn_III_N"/>
</dbReference>
<dbReference type="KEGG" id="carm:CARM_0879"/>
<keyword evidence="3" id="KW-1185">Reference proteome</keyword>
<dbReference type="Gene3D" id="3.40.47.10">
    <property type="match status" value="1"/>
</dbReference>
<dbReference type="SUPFAM" id="SSF53901">
    <property type="entry name" value="Thiolase-like"/>
    <property type="match status" value="2"/>
</dbReference>
<dbReference type="GO" id="GO:0044550">
    <property type="term" value="P:secondary metabolite biosynthetic process"/>
    <property type="evidence" value="ECO:0007669"/>
    <property type="project" value="TreeGrafter"/>
</dbReference>
<proteinExistence type="predicted"/>
<dbReference type="GO" id="GO:0004315">
    <property type="term" value="F:3-oxoacyl-[acyl-carrier-protein] synthase activity"/>
    <property type="evidence" value="ECO:0007669"/>
    <property type="project" value="InterPro"/>
</dbReference>
<gene>
    <name evidence="2" type="ORF">CARM_0879</name>
</gene>
<dbReference type="GeneID" id="56586617"/>
<dbReference type="GO" id="GO:0006633">
    <property type="term" value="P:fatty acid biosynthetic process"/>
    <property type="evidence" value="ECO:0007669"/>
    <property type="project" value="InterPro"/>
</dbReference>
<evidence type="ECO:0000313" key="3">
    <source>
        <dbReference type="Proteomes" id="UP000509246"/>
    </source>
</evidence>
<protein>
    <submittedName>
        <fullName evidence="2">3-oxoacyl-[acp] synthase III</fullName>
    </submittedName>
</protein>